<dbReference type="InterPro" id="IPR052024">
    <property type="entry name" value="Methanogen_methyltrans"/>
</dbReference>
<proteinExistence type="predicted"/>
<feature type="non-terminal residue" evidence="2">
    <location>
        <position position="1"/>
    </location>
</feature>
<feature type="domain" description="Uroporphyrinogen decarboxylase (URO-D)" evidence="1">
    <location>
        <begin position="2"/>
        <end position="269"/>
    </location>
</feature>
<comment type="caution">
    <text evidence="2">The sequence shown here is derived from an EMBL/GenBank/DDBJ whole genome shotgun (WGS) entry which is preliminary data.</text>
</comment>
<dbReference type="InterPro" id="IPR000257">
    <property type="entry name" value="Uroporphyrinogen_deCOase"/>
</dbReference>
<dbReference type="EMBL" id="BARS01003734">
    <property type="protein sequence ID" value="GAF85590.1"/>
    <property type="molecule type" value="Genomic_DNA"/>
</dbReference>
<dbReference type="SUPFAM" id="SSF51726">
    <property type="entry name" value="UROD/MetE-like"/>
    <property type="match status" value="1"/>
</dbReference>
<dbReference type="PANTHER" id="PTHR47099:SF1">
    <property type="entry name" value="METHYLCOBAMIDE:COM METHYLTRANSFERASE MTBA"/>
    <property type="match status" value="1"/>
</dbReference>
<dbReference type="GO" id="GO:0006779">
    <property type="term" value="P:porphyrin-containing compound biosynthetic process"/>
    <property type="evidence" value="ECO:0007669"/>
    <property type="project" value="InterPro"/>
</dbReference>
<accession>X0UAS6</accession>
<organism evidence="2">
    <name type="scientific">marine sediment metagenome</name>
    <dbReference type="NCBI Taxonomy" id="412755"/>
    <lineage>
        <taxon>unclassified sequences</taxon>
        <taxon>metagenomes</taxon>
        <taxon>ecological metagenomes</taxon>
    </lineage>
</organism>
<gene>
    <name evidence="2" type="ORF">S01H1_07237</name>
</gene>
<evidence type="ECO:0000259" key="1">
    <source>
        <dbReference type="Pfam" id="PF01208"/>
    </source>
</evidence>
<dbReference type="InterPro" id="IPR038071">
    <property type="entry name" value="UROD/MetE-like_sf"/>
</dbReference>
<name>X0UAS6_9ZZZZ</name>
<sequence>FGMIAESSAFGAPISWEKFSLPFVKKIIESVEDTSFLKKPDPTKDGLLPLIINRLKLNEKKINNSGHYIKFAVSRGPLNIASYLMGATELMLAVSTHPEKVHELLKLISSFLEDWLKYQKEMFPGIDGIFILDDIVGFLGEHHVKEFFIPYFKSIFNVFNARIKLFHNDAYGLVCAPYLEDIGVNMFNFSFKHSFQNIQERVSEEIVLVGNIPPRDVLANGLVNDVKDAVENAWKSVNRKERIIWSCGGGMPPDVSTKNIMAFTETIKKLSNE</sequence>
<protein>
    <recommendedName>
        <fullName evidence="1">Uroporphyrinogen decarboxylase (URO-D) domain-containing protein</fullName>
    </recommendedName>
</protein>
<dbReference type="AlphaFoldDB" id="X0UAS6"/>
<dbReference type="GO" id="GO:0004853">
    <property type="term" value="F:uroporphyrinogen decarboxylase activity"/>
    <property type="evidence" value="ECO:0007669"/>
    <property type="project" value="InterPro"/>
</dbReference>
<dbReference type="Gene3D" id="3.20.20.210">
    <property type="match status" value="1"/>
</dbReference>
<dbReference type="Pfam" id="PF01208">
    <property type="entry name" value="URO-D"/>
    <property type="match status" value="1"/>
</dbReference>
<reference evidence="2" key="1">
    <citation type="journal article" date="2014" name="Front. Microbiol.">
        <title>High frequency of phylogenetically diverse reductive dehalogenase-homologous genes in deep subseafloor sedimentary metagenomes.</title>
        <authorList>
            <person name="Kawai M."/>
            <person name="Futagami T."/>
            <person name="Toyoda A."/>
            <person name="Takaki Y."/>
            <person name="Nishi S."/>
            <person name="Hori S."/>
            <person name="Arai W."/>
            <person name="Tsubouchi T."/>
            <person name="Morono Y."/>
            <person name="Uchiyama I."/>
            <person name="Ito T."/>
            <person name="Fujiyama A."/>
            <person name="Inagaki F."/>
            <person name="Takami H."/>
        </authorList>
    </citation>
    <scope>NUCLEOTIDE SEQUENCE</scope>
    <source>
        <strain evidence="2">Expedition CK06-06</strain>
    </source>
</reference>
<dbReference type="PANTHER" id="PTHR47099">
    <property type="entry name" value="METHYLCOBAMIDE:COM METHYLTRANSFERASE MTBA"/>
    <property type="match status" value="1"/>
</dbReference>
<evidence type="ECO:0000313" key="2">
    <source>
        <dbReference type="EMBL" id="GAF85590.1"/>
    </source>
</evidence>